<evidence type="ECO:0000313" key="3">
    <source>
        <dbReference type="Proteomes" id="UP000035900"/>
    </source>
</evidence>
<dbReference type="AlphaFoldDB" id="A0A0J7LQ53"/>
<organism evidence="2 3">
    <name type="scientific">Chryseobacterium koreense CCUG 49689</name>
    <dbReference type="NCBI Taxonomy" id="1304281"/>
    <lineage>
        <taxon>Bacteria</taxon>
        <taxon>Pseudomonadati</taxon>
        <taxon>Bacteroidota</taxon>
        <taxon>Flavobacteriia</taxon>
        <taxon>Flavobacteriales</taxon>
        <taxon>Weeksellaceae</taxon>
        <taxon>Chryseobacterium group</taxon>
        <taxon>Chryseobacterium</taxon>
    </lineage>
</organism>
<gene>
    <name evidence="2" type="ORF">ACM44_08385</name>
</gene>
<dbReference type="RefSeq" id="WP_048499585.1">
    <property type="nucleotide sequence ID" value="NZ_LFNG01000010.1"/>
</dbReference>
<dbReference type="EMBL" id="LFNG01000010">
    <property type="protein sequence ID" value="KMQ71185.1"/>
    <property type="molecule type" value="Genomic_DNA"/>
</dbReference>
<reference evidence="2 3" key="1">
    <citation type="journal article" date="2004" name="Int. J. Syst. Evol. Microbiol.">
        <title>Kaistella koreensis gen. nov., sp. nov., a novel member of the Chryseobacterium-Bergeyella-Riemerella branch.</title>
        <authorList>
            <person name="Kim M.K."/>
            <person name="Im W.T."/>
            <person name="Shin Y.K."/>
            <person name="Lim J.H."/>
            <person name="Kim S.H."/>
            <person name="Lee B.C."/>
            <person name="Park M.Y."/>
            <person name="Lee K.Y."/>
            <person name="Lee S.T."/>
        </authorList>
    </citation>
    <scope>NUCLEOTIDE SEQUENCE [LARGE SCALE GENOMIC DNA]</scope>
    <source>
        <strain evidence="2 3">CCUG 49689</strain>
    </source>
</reference>
<keyword evidence="3" id="KW-1185">Reference proteome</keyword>
<sequence length="227" mass="26559">MKKIYLIFSLLLAVQFFSQKNKMSGKSWEVQKIKYDGVFYEYFDAAESDVVNVVYFAPTEMQSDLRDFIRANTDQDSTAVFNMVEEVAILTPDNQFDWFQEDYAYLFQLPLIPRTLYYELSKNSSNEYQLVTTETTTGNQIYYELKDFDVRKSKSKRSKGVRILTVGEITSLTASEEKKLARKNKSVYRSPKREEHNDQNLLNYLPKHKVSTDQNDGNLENIPPKEQ</sequence>
<name>A0A0J7LQ53_9FLAO</name>
<dbReference type="PATRIC" id="fig|1304281.5.peg.1801"/>
<comment type="caution">
    <text evidence="2">The sequence shown here is derived from an EMBL/GenBank/DDBJ whole genome shotgun (WGS) entry which is preliminary data.</text>
</comment>
<proteinExistence type="predicted"/>
<feature type="region of interest" description="Disordered" evidence="1">
    <location>
        <begin position="183"/>
        <end position="227"/>
    </location>
</feature>
<evidence type="ECO:0000256" key="1">
    <source>
        <dbReference type="SAM" id="MobiDB-lite"/>
    </source>
</evidence>
<dbReference type="Proteomes" id="UP000035900">
    <property type="component" value="Unassembled WGS sequence"/>
</dbReference>
<accession>A0A0J7LQ53</accession>
<protein>
    <submittedName>
        <fullName evidence="2">Uncharacterized protein</fullName>
    </submittedName>
</protein>
<evidence type="ECO:0000313" key="2">
    <source>
        <dbReference type="EMBL" id="KMQ71185.1"/>
    </source>
</evidence>